<dbReference type="AlphaFoldDB" id="A0AA36JBF3"/>
<evidence type="ECO:0000313" key="4">
    <source>
        <dbReference type="Proteomes" id="UP001178507"/>
    </source>
</evidence>
<proteinExistence type="predicted"/>
<dbReference type="GO" id="GO:0030032">
    <property type="term" value="P:lamellipodium assembly"/>
    <property type="evidence" value="ECO:0007669"/>
    <property type="project" value="TreeGrafter"/>
</dbReference>
<dbReference type="GO" id="GO:0007010">
    <property type="term" value="P:cytoskeleton organization"/>
    <property type="evidence" value="ECO:0007669"/>
    <property type="project" value="InterPro"/>
</dbReference>
<dbReference type="PANTHER" id="PTHR24213:SF9">
    <property type="entry name" value="UNCOORDINATED 115A, ISOFORM B-RELATED"/>
    <property type="match status" value="1"/>
</dbReference>
<dbReference type="PROSITE" id="PS51089">
    <property type="entry name" value="HP"/>
    <property type="match status" value="1"/>
</dbReference>
<feature type="compositionally biased region" description="Basic and acidic residues" evidence="1">
    <location>
        <begin position="48"/>
        <end position="59"/>
    </location>
</feature>
<dbReference type="Gene3D" id="1.10.10.1540">
    <property type="entry name" value="Costar domain"/>
    <property type="match status" value="1"/>
</dbReference>
<feature type="compositionally biased region" description="Basic and acidic residues" evidence="1">
    <location>
        <begin position="349"/>
        <end position="358"/>
    </location>
</feature>
<dbReference type="InterPro" id="IPR003128">
    <property type="entry name" value="Villin_headpiece"/>
</dbReference>
<accession>A0AA36JBF3</accession>
<protein>
    <recommendedName>
        <fullName evidence="2">HP domain-containing protein</fullName>
    </recommendedName>
</protein>
<dbReference type="Gene3D" id="1.10.950.10">
    <property type="entry name" value="Villin headpiece domain"/>
    <property type="match status" value="1"/>
</dbReference>
<dbReference type="GO" id="GO:0015629">
    <property type="term" value="C:actin cytoskeleton"/>
    <property type="evidence" value="ECO:0007669"/>
    <property type="project" value="TreeGrafter"/>
</dbReference>
<dbReference type="SMART" id="SM00153">
    <property type="entry name" value="VHP"/>
    <property type="match status" value="1"/>
</dbReference>
<dbReference type="Proteomes" id="UP001178507">
    <property type="component" value="Unassembled WGS sequence"/>
</dbReference>
<gene>
    <name evidence="3" type="ORF">EVOR1521_LOCUS24987</name>
</gene>
<dbReference type="InterPro" id="IPR051618">
    <property type="entry name" value="Actin-binding_LIM"/>
</dbReference>
<feature type="compositionally biased region" description="Basic and acidic residues" evidence="1">
    <location>
        <begin position="101"/>
        <end position="132"/>
    </location>
</feature>
<comment type="caution">
    <text evidence="3">The sequence shown here is derived from an EMBL/GenBank/DDBJ whole genome shotgun (WGS) entry which is preliminary data.</text>
</comment>
<feature type="region of interest" description="Disordered" evidence="1">
    <location>
        <begin position="343"/>
        <end position="376"/>
    </location>
</feature>
<feature type="compositionally biased region" description="Basic and acidic residues" evidence="1">
    <location>
        <begin position="66"/>
        <end position="77"/>
    </location>
</feature>
<dbReference type="PANTHER" id="PTHR24213">
    <property type="entry name" value="ACTIN-BINDING LIM PROTEIN"/>
    <property type="match status" value="1"/>
</dbReference>
<sequence>MGTLKAAKKKGYLTFEGELLLQGQHDETLISVVGMEAEKEEEPGTDQVESKSDTVKDDSAATAVQEEQRQEMQEPQERSSPLEPSDAGQEVLASTTSATVKKTEDGKWKVDTGYIDHRTKDPDRLEGRRSVVEPKMTATRSERDEAGKFKVDTSYINHRTGEVDRLEGRKSVLGSDNLVAAHSATVKKDDGKWKVDTSYIEHRTGDPGNLTRKEEKLDEARYADPAQKKYPHEELKASKERPEDVDPARREQYLSDSDFQALFGMSIAAFLKQPKWKQQNAKKGDREAKPCMAIRSDAADCALRRCRSRAGRDAEPAGLAQAEERLQGALAALATLEVTPQRQVGNQRHAPEPIRDLQVDTPARRWRRNDRELSEATYRTPTKTTKTVLSTPAKDADLAATERMLQDLTLASVAVAESWPVCKELASALKSQASAKLAELTAGKLRPDQVKQVREDAAESLRFLKSSLEPQELHTPKDQELRKVLGSVARDMEMTLSGLRSRRDH</sequence>
<dbReference type="InterPro" id="IPR038095">
    <property type="entry name" value="Costars_sf"/>
</dbReference>
<evidence type="ECO:0000313" key="3">
    <source>
        <dbReference type="EMBL" id="CAJ1401994.1"/>
    </source>
</evidence>
<dbReference type="GO" id="GO:0051015">
    <property type="term" value="F:actin filament binding"/>
    <property type="evidence" value="ECO:0007669"/>
    <property type="project" value="TreeGrafter"/>
</dbReference>
<reference evidence="3" key="1">
    <citation type="submission" date="2023-08" db="EMBL/GenBank/DDBJ databases">
        <authorList>
            <person name="Chen Y."/>
            <person name="Shah S."/>
            <person name="Dougan E. K."/>
            <person name="Thang M."/>
            <person name="Chan C."/>
        </authorList>
    </citation>
    <scope>NUCLEOTIDE SEQUENCE</scope>
</reference>
<dbReference type="InterPro" id="IPR027817">
    <property type="entry name" value="Costars_dom"/>
</dbReference>
<feature type="region of interest" description="Disordered" evidence="1">
    <location>
        <begin position="201"/>
        <end position="252"/>
    </location>
</feature>
<dbReference type="SUPFAM" id="SSF47050">
    <property type="entry name" value="VHP, Villin headpiece domain"/>
    <property type="match status" value="1"/>
</dbReference>
<dbReference type="Pfam" id="PF14705">
    <property type="entry name" value="Costars"/>
    <property type="match status" value="1"/>
</dbReference>
<evidence type="ECO:0000256" key="1">
    <source>
        <dbReference type="SAM" id="MobiDB-lite"/>
    </source>
</evidence>
<feature type="region of interest" description="Disordered" evidence="1">
    <location>
        <begin position="33"/>
        <end position="145"/>
    </location>
</feature>
<feature type="domain" description="HP" evidence="2">
    <location>
        <begin position="224"/>
        <end position="288"/>
    </location>
</feature>
<name>A0AA36JBF3_9DINO</name>
<keyword evidence="4" id="KW-1185">Reference proteome</keyword>
<dbReference type="Pfam" id="PF02209">
    <property type="entry name" value="VHP"/>
    <property type="match status" value="1"/>
</dbReference>
<dbReference type="InterPro" id="IPR036886">
    <property type="entry name" value="Villin_headpiece_dom_sf"/>
</dbReference>
<dbReference type="EMBL" id="CAUJNA010003437">
    <property type="protein sequence ID" value="CAJ1401994.1"/>
    <property type="molecule type" value="Genomic_DNA"/>
</dbReference>
<organism evidence="3 4">
    <name type="scientific">Effrenium voratum</name>
    <dbReference type="NCBI Taxonomy" id="2562239"/>
    <lineage>
        <taxon>Eukaryota</taxon>
        <taxon>Sar</taxon>
        <taxon>Alveolata</taxon>
        <taxon>Dinophyceae</taxon>
        <taxon>Suessiales</taxon>
        <taxon>Symbiodiniaceae</taxon>
        <taxon>Effrenium</taxon>
    </lineage>
</organism>
<evidence type="ECO:0000259" key="2">
    <source>
        <dbReference type="PROSITE" id="PS51089"/>
    </source>
</evidence>